<dbReference type="RefSeq" id="WP_237380103.1">
    <property type="nucleotide sequence ID" value="NZ_CP071793.1"/>
</dbReference>
<dbReference type="KEGG" id="scor:J3U87_32960"/>
<protein>
    <submittedName>
        <fullName evidence="1">Uncharacterized protein</fullName>
    </submittedName>
</protein>
<dbReference type="EMBL" id="CP071793">
    <property type="protein sequence ID" value="QTD50420.1"/>
    <property type="molecule type" value="Genomic_DNA"/>
</dbReference>
<gene>
    <name evidence="1" type="ORF">J3U87_32960</name>
</gene>
<name>A0A8A4TLJ4_SULCO</name>
<evidence type="ECO:0000313" key="1">
    <source>
        <dbReference type="EMBL" id="QTD50420.1"/>
    </source>
</evidence>
<dbReference type="AlphaFoldDB" id="A0A8A4TLJ4"/>
<accession>A0A8A4TLJ4</accession>
<dbReference type="Proteomes" id="UP000663929">
    <property type="component" value="Chromosome"/>
</dbReference>
<organism evidence="1 2">
    <name type="scientific">Sulfidibacter corallicola</name>
    <dbReference type="NCBI Taxonomy" id="2818388"/>
    <lineage>
        <taxon>Bacteria</taxon>
        <taxon>Pseudomonadati</taxon>
        <taxon>Acidobacteriota</taxon>
        <taxon>Holophagae</taxon>
        <taxon>Acanthopleuribacterales</taxon>
        <taxon>Acanthopleuribacteraceae</taxon>
        <taxon>Sulfidibacter</taxon>
    </lineage>
</organism>
<sequence length="310" mass="36366">MRPQFNPWMMLLFWVSERVSVSHSQAEEACLYLARSNGKLGQNHSKRYWLITFMGELYRWGHVETDGIRWQVTNPTWVRLEHPSADGAPRFLLVGARDPGQTSAFRNKWGDDFKVQESPEHCAAWIKTGVCQGFPHNPTCHWIKRLPSITAGLDKLPDQNLPRSSNHWEILEVRNRFRPTWIPLEKEIPRSSGLFREGFQQFLGLETIGKPFQWRYLRHDEHRNLGACYFLQREGRIRVRFASASSTCFISRHEPLKIPILLDRLLRFSSGQPPRFSKFGENEHYYEFESVTRSTAQEVARILEVELEEQ</sequence>
<reference evidence="1" key="1">
    <citation type="submission" date="2021-03" db="EMBL/GenBank/DDBJ databases">
        <title>Acanthopleuribacteraceae sp. M133.</title>
        <authorList>
            <person name="Wang G."/>
        </authorList>
    </citation>
    <scope>NUCLEOTIDE SEQUENCE</scope>
    <source>
        <strain evidence="1">M133</strain>
    </source>
</reference>
<evidence type="ECO:0000313" key="2">
    <source>
        <dbReference type="Proteomes" id="UP000663929"/>
    </source>
</evidence>
<proteinExistence type="predicted"/>
<keyword evidence="2" id="KW-1185">Reference proteome</keyword>